<comment type="caution">
    <text evidence="1">The sequence shown here is derived from an EMBL/GenBank/DDBJ whole genome shotgun (WGS) entry which is preliminary data.</text>
</comment>
<evidence type="ECO:0000313" key="1">
    <source>
        <dbReference type="EMBL" id="OQB75274.1"/>
    </source>
</evidence>
<reference evidence="1" key="1">
    <citation type="submission" date="2017-02" db="EMBL/GenBank/DDBJ databases">
        <title>Delving into the versatile metabolic prowess of the omnipresent phylum Bacteroidetes.</title>
        <authorList>
            <person name="Nobu M.K."/>
            <person name="Mei R."/>
            <person name="Narihiro T."/>
            <person name="Kuroda K."/>
            <person name="Liu W.-T."/>
        </authorList>
    </citation>
    <scope>NUCLEOTIDE SEQUENCE</scope>
    <source>
        <strain evidence="1">ADurb.Bin131</strain>
    </source>
</reference>
<proteinExistence type="predicted"/>
<dbReference type="EMBL" id="MWDQ01000018">
    <property type="protein sequence ID" value="OQB75274.1"/>
    <property type="molecule type" value="Genomic_DNA"/>
</dbReference>
<organism evidence="1">
    <name type="scientific">candidate division TA06 bacterium ADurb.Bin131</name>
    <dbReference type="NCBI Taxonomy" id="1852827"/>
    <lineage>
        <taxon>Bacteria</taxon>
        <taxon>Bacteria division TA06</taxon>
    </lineage>
</organism>
<name>A0A1V6CEQ8_UNCT6</name>
<accession>A0A1V6CEQ8</accession>
<protein>
    <submittedName>
        <fullName evidence="1">Uncharacterized protein</fullName>
    </submittedName>
</protein>
<dbReference type="AlphaFoldDB" id="A0A1V6CEQ8"/>
<gene>
    <name evidence="1" type="ORF">BWX89_00070</name>
</gene>
<sequence length="140" mass="15939">MEKKTTTRYRRRTRPFLYLSIEEVLEAGITAAEETIEELTLIPNPGLGIFMMFAAIINKSIEEIKKIPVMRRGELVFEKRGEAVNYIKQWGKDVFILCGVKESNTISREEITELAAGNGSNELIDKQLKGLQGFDTRNKT</sequence>
<dbReference type="Proteomes" id="UP000485562">
    <property type="component" value="Unassembled WGS sequence"/>
</dbReference>